<feature type="domain" description="AsmA" evidence="1">
    <location>
        <begin position="1"/>
        <end position="325"/>
    </location>
</feature>
<evidence type="ECO:0000313" key="2">
    <source>
        <dbReference type="EMBL" id="SEK71423.1"/>
    </source>
</evidence>
<dbReference type="InterPro" id="IPR007844">
    <property type="entry name" value="AsmA"/>
</dbReference>
<sequence length="650" mass="70096">MRIFLKFVAVIAVIIALLTLAATQLISTQDIVKQVSTKVEQTTGRALTVNGELNLQVFPSLLLELNDVHFANALGGSRAEMAKIDELELHIPWLSLFSGQLTIEKFVINNPDILLEKTAEGKVNWQFSPITSAADKVASNTKTLPEQPANNDGNLALPESFDLRLDQVEINGGTLTYIDHEMNDSKTLDQLSLAIALPSLQETLNIAGSVRYMAQVFELESSITTPAKAINNQAFSVNLALSSALAKLNYSGELLQQGQEITGKLSLAGDSVKQLLNWQNIKLEAKENAFNQFSLNTNIRFVNNTLAMNELVVKLDALAFKGSSAITLSTPLKVVSNIDLGVLDLNPYLPAISATEPTQKENSAEPIVWDNTALDLSVLKALNAEIAIQSTQLFAREIKLGENELALTLDNGMATVQLKSFEGYEGKGSGVVTLNATTKPYQFSSNFKLTDINAEPLLTDAIGFNKLMGKGHLVWQLSSQGRSQADFISQLQGDLSLNFIDGAIKGLNLAAIAKSASNIMQGNLASVSLDSDFSHAEQTDFAALTAEFTVKDGIAQSKNLSLLNPFIRVAGVGDIDLPKTTVNLQVKSKIVASVQGQAANNESSGVEIPIKITGPFHDIKIRPDVSSGAKDKLKNKVKDKLKDKLKGLLG</sequence>
<dbReference type="PANTHER" id="PTHR30441">
    <property type="entry name" value="DUF748 DOMAIN-CONTAINING PROTEIN"/>
    <property type="match status" value="1"/>
</dbReference>
<dbReference type="Proteomes" id="UP000199297">
    <property type="component" value="Unassembled WGS sequence"/>
</dbReference>
<organism evidence="2 3">
    <name type="scientific">Colwellia chukchiensis</name>
    <dbReference type="NCBI Taxonomy" id="641665"/>
    <lineage>
        <taxon>Bacteria</taxon>
        <taxon>Pseudomonadati</taxon>
        <taxon>Pseudomonadota</taxon>
        <taxon>Gammaproteobacteria</taxon>
        <taxon>Alteromonadales</taxon>
        <taxon>Colwelliaceae</taxon>
        <taxon>Colwellia</taxon>
    </lineage>
</organism>
<dbReference type="InterPro" id="IPR052894">
    <property type="entry name" value="AsmA-related"/>
</dbReference>
<evidence type="ECO:0000313" key="3">
    <source>
        <dbReference type="Proteomes" id="UP000199297"/>
    </source>
</evidence>
<keyword evidence="3" id="KW-1185">Reference proteome</keyword>
<accession>A0A1H7J9N5</accession>
<gene>
    <name evidence="2" type="ORF">SAMN05216262_102179</name>
</gene>
<proteinExistence type="predicted"/>
<evidence type="ECO:0000259" key="1">
    <source>
        <dbReference type="Pfam" id="PF05170"/>
    </source>
</evidence>
<dbReference type="PANTHER" id="PTHR30441:SF4">
    <property type="entry name" value="PROTEIN ASMA"/>
    <property type="match status" value="1"/>
</dbReference>
<dbReference type="Pfam" id="PF05170">
    <property type="entry name" value="AsmA"/>
    <property type="match status" value="1"/>
</dbReference>
<reference evidence="3" key="1">
    <citation type="submission" date="2016-10" db="EMBL/GenBank/DDBJ databases">
        <authorList>
            <person name="Varghese N."/>
            <person name="Submissions S."/>
        </authorList>
    </citation>
    <scope>NUCLEOTIDE SEQUENCE [LARGE SCALE GENOMIC DNA]</scope>
    <source>
        <strain evidence="3">CGMCC 1.9127</strain>
    </source>
</reference>
<dbReference type="GO" id="GO:0090313">
    <property type="term" value="P:regulation of protein targeting to membrane"/>
    <property type="evidence" value="ECO:0007669"/>
    <property type="project" value="TreeGrafter"/>
</dbReference>
<dbReference type="OrthoDB" id="9766390at2"/>
<dbReference type="EMBL" id="FOBI01000002">
    <property type="protein sequence ID" value="SEK71423.1"/>
    <property type="molecule type" value="Genomic_DNA"/>
</dbReference>
<dbReference type="STRING" id="641665.GCA_002104455_01754"/>
<dbReference type="GO" id="GO:0005886">
    <property type="term" value="C:plasma membrane"/>
    <property type="evidence" value="ECO:0007669"/>
    <property type="project" value="TreeGrafter"/>
</dbReference>
<dbReference type="AlphaFoldDB" id="A0A1H7J9N5"/>
<dbReference type="RefSeq" id="WP_085283622.1">
    <property type="nucleotide sequence ID" value="NZ_FOBI01000002.1"/>
</dbReference>
<name>A0A1H7J9N5_9GAMM</name>
<protein>
    <submittedName>
        <fullName evidence="2">AsmA protein</fullName>
    </submittedName>
</protein>